<name>E0RX73_BUTPB</name>
<sequence>MREKKDIFDKIMSLPILNIFEPFYKKHKEGLLYLFFGGLTFFLSIFLFWFMDSVMHINEVVNNSIDWVICVAFQFFTNRTWVFDGKVETKKDFLKQAGSFTLGRLFTLVVEDLLILIFITWLGLPKMPVKLGATFVVIALNYIISKLIVFKKPGQSENLASEE</sequence>
<feature type="transmembrane region" description="Helical" evidence="6">
    <location>
        <begin position="129"/>
        <end position="149"/>
    </location>
</feature>
<dbReference type="EMBL" id="CP001810">
    <property type="protein sequence ID" value="ADL35284.1"/>
    <property type="molecule type" value="Genomic_DNA"/>
</dbReference>
<dbReference type="eggNOG" id="COG2246">
    <property type="taxonomic scope" value="Bacteria"/>
</dbReference>
<accession>E0RX73</accession>
<reference evidence="8 9" key="1">
    <citation type="journal article" date="2010" name="PLoS ONE">
        <title>The glycobiome of the rumen bacterium Butyrivibrio proteoclasticus B316(T) highlights adaptation to a polysaccharide-rich environment.</title>
        <authorList>
            <person name="Kelly W.J."/>
            <person name="Leahy S.C."/>
            <person name="Altermann E."/>
            <person name="Yeoman C.J."/>
            <person name="Dunne J.C."/>
            <person name="Kong Z."/>
            <person name="Pacheco D.M."/>
            <person name="Li D."/>
            <person name="Noel S.J."/>
            <person name="Moon C.D."/>
            <person name="Cookson A.L."/>
            <person name="Attwood G.T."/>
        </authorList>
    </citation>
    <scope>NUCLEOTIDE SEQUENCE [LARGE SCALE GENOMIC DNA]</scope>
    <source>
        <strain evidence="9">ATCC 51982 / DSM 14932 / B316</strain>
    </source>
</reference>
<evidence type="ECO:0000256" key="1">
    <source>
        <dbReference type="ARBA" id="ARBA00004141"/>
    </source>
</evidence>
<proteinExistence type="inferred from homology"/>
<evidence type="ECO:0000256" key="5">
    <source>
        <dbReference type="ARBA" id="ARBA00023136"/>
    </source>
</evidence>
<comment type="subcellular location">
    <subcellularLocation>
        <location evidence="1">Membrane</location>
        <topology evidence="1">Multi-pass membrane protein</topology>
    </subcellularLocation>
</comment>
<feature type="transmembrane region" description="Helical" evidence="6">
    <location>
        <begin position="31"/>
        <end position="51"/>
    </location>
</feature>
<evidence type="ECO:0000256" key="2">
    <source>
        <dbReference type="ARBA" id="ARBA00009399"/>
    </source>
</evidence>
<dbReference type="HOGENOM" id="CLU_083873_1_1_9"/>
<dbReference type="InterPro" id="IPR051401">
    <property type="entry name" value="GtrA_CellWall_Glycosyl"/>
</dbReference>
<organism evidence="8 9">
    <name type="scientific">Butyrivibrio proteoclasticus (strain ATCC 51982 / DSM 14932 / B316)</name>
    <name type="common">Clostridium proteoclasticum</name>
    <dbReference type="NCBI Taxonomy" id="515622"/>
    <lineage>
        <taxon>Bacteria</taxon>
        <taxon>Bacillati</taxon>
        <taxon>Bacillota</taxon>
        <taxon>Clostridia</taxon>
        <taxon>Lachnospirales</taxon>
        <taxon>Lachnospiraceae</taxon>
        <taxon>Butyrivibrio</taxon>
    </lineage>
</organism>
<dbReference type="AlphaFoldDB" id="E0RX73"/>
<dbReference type="GO" id="GO:0000271">
    <property type="term" value="P:polysaccharide biosynthetic process"/>
    <property type="evidence" value="ECO:0007669"/>
    <property type="project" value="InterPro"/>
</dbReference>
<protein>
    <submittedName>
        <fullName evidence="8">GtrA-like protein</fullName>
    </submittedName>
</protein>
<dbReference type="Pfam" id="PF04138">
    <property type="entry name" value="GtrA_DPMS_TM"/>
    <property type="match status" value="1"/>
</dbReference>
<feature type="transmembrane region" description="Helical" evidence="6">
    <location>
        <begin position="102"/>
        <end position="123"/>
    </location>
</feature>
<evidence type="ECO:0000256" key="6">
    <source>
        <dbReference type="SAM" id="Phobius"/>
    </source>
</evidence>
<dbReference type="PANTHER" id="PTHR38459">
    <property type="entry name" value="PROPHAGE BACTOPRENOL-LINKED GLUCOSE TRANSLOCASE HOMOLOG"/>
    <property type="match status" value="1"/>
</dbReference>
<feature type="transmembrane region" description="Helical" evidence="6">
    <location>
        <begin position="63"/>
        <end position="81"/>
    </location>
</feature>
<dbReference type="STRING" id="515622.bpr_I2551"/>
<dbReference type="RefSeq" id="WP_013281937.1">
    <property type="nucleotide sequence ID" value="NC_014387.1"/>
</dbReference>
<dbReference type="GO" id="GO:0005886">
    <property type="term" value="C:plasma membrane"/>
    <property type="evidence" value="ECO:0007669"/>
    <property type="project" value="TreeGrafter"/>
</dbReference>
<dbReference type="PANTHER" id="PTHR38459:SF5">
    <property type="entry name" value="CELL WALL TEICHOIC ACID GLYCOSYLATION PROTEIN GTCA"/>
    <property type="match status" value="1"/>
</dbReference>
<keyword evidence="3 6" id="KW-0812">Transmembrane</keyword>
<dbReference type="InterPro" id="IPR007267">
    <property type="entry name" value="GtrA_DPMS_TM"/>
</dbReference>
<gene>
    <name evidence="8" type="ordered locus">bpr_I2551</name>
</gene>
<dbReference type="KEGG" id="bpb:bpr_I2551"/>
<evidence type="ECO:0000256" key="4">
    <source>
        <dbReference type="ARBA" id="ARBA00022989"/>
    </source>
</evidence>
<keyword evidence="4 6" id="KW-1133">Transmembrane helix</keyword>
<evidence type="ECO:0000313" key="9">
    <source>
        <dbReference type="Proteomes" id="UP000001299"/>
    </source>
</evidence>
<dbReference type="Proteomes" id="UP000001299">
    <property type="component" value="Chromosome 1"/>
</dbReference>
<keyword evidence="5 6" id="KW-0472">Membrane</keyword>
<feature type="domain" description="GtrA/DPMS transmembrane" evidence="7">
    <location>
        <begin position="33"/>
        <end position="150"/>
    </location>
</feature>
<evidence type="ECO:0000313" key="8">
    <source>
        <dbReference type="EMBL" id="ADL35284.1"/>
    </source>
</evidence>
<evidence type="ECO:0000259" key="7">
    <source>
        <dbReference type="Pfam" id="PF04138"/>
    </source>
</evidence>
<evidence type="ECO:0000256" key="3">
    <source>
        <dbReference type="ARBA" id="ARBA00022692"/>
    </source>
</evidence>
<comment type="similarity">
    <text evidence="2">Belongs to the GtrA family.</text>
</comment>
<keyword evidence="9" id="KW-1185">Reference proteome</keyword>